<keyword evidence="2" id="KW-1185">Reference proteome</keyword>
<dbReference type="EMBL" id="CP001848">
    <property type="protein sequence ID" value="ADB16038.1"/>
    <property type="molecule type" value="Genomic_DNA"/>
</dbReference>
<name>D2QWT4_PIRSD</name>
<dbReference type="Proteomes" id="UP000001887">
    <property type="component" value="Chromosome"/>
</dbReference>
<dbReference type="KEGG" id="psl:Psta_1361"/>
<accession>D2QWT4</accession>
<dbReference type="SUPFAM" id="SSF53335">
    <property type="entry name" value="S-adenosyl-L-methionine-dependent methyltransferases"/>
    <property type="match status" value="1"/>
</dbReference>
<proteinExistence type="predicted"/>
<evidence type="ECO:0000313" key="2">
    <source>
        <dbReference type="Proteomes" id="UP000001887"/>
    </source>
</evidence>
<evidence type="ECO:0008006" key="3">
    <source>
        <dbReference type="Google" id="ProtNLM"/>
    </source>
</evidence>
<dbReference type="eggNOG" id="COG2230">
    <property type="taxonomic scope" value="Bacteria"/>
</dbReference>
<reference evidence="1 2" key="1">
    <citation type="journal article" date="2009" name="Stand. Genomic Sci.">
        <title>Complete genome sequence of Pirellula staleyi type strain (ATCC 27377).</title>
        <authorList>
            <person name="Clum A."/>
            <person name="Tindall B.J."/>
            <person name="Sikorski J."/>
            <person name="Ivanova N."/>
            <person name="Mavrommatis K."/>
            <person name="Lucas S."/>
            <person name="Glavina del Rio T."/>
            <person name="Nolan M."/>
            <person name="Chen F."/>
            <person name="Tice H."/>
            <person name="Pitluck S."/>
            <person name="Cheng J.F."/>
            <person name="Chertkov O."/>
            <person name="Brettin T."/>
            <person name="Han C."/>
            <person name="Detter J.C."/>
            <person name="Kuske C."/>
            <person name="Bruce D."/>
            <person name="Goodwin L."/>
            <person name="Ovchinikova G."/>
            <person name="Pati A."/>
            <person name="Mikhailova N."/>
            <person name="Chen A."/>
            <person name="Palaniappan K."/>
            <person name="Land M."/>
            <person name="Hauser L."/>
            <person name="Chang Y.J."/>
            <person name="Jeffries C.D."/>
            <person name="Chain P."/>
            <person name="Rohde M."/>
            <person name="Goker M."/>
            <person name="Bristow J."/>
            <person name="Eisen J.A."/>
            <person name="Markowitz V."/>
            <person name="Hugenholtz P."/>
            <person name="Kyrpides N.C."/>
            <person name="Klenk H.P."/>
            <person name="Lapidus A."/>
        </authorList>
    </citation>
    <scope>NUCLEOTIDE SEQUENCE [LARGE SCALE GENOMIC DNA]</scope>
    <source>
        <strain evidence="2">ATCC 27377 / DSM 6068 / ICPB 4128</strain>
    </source>
</reference>
<protein>
    <recommendedName>
        <fullName evidence="3">Methyltransferase type 11</fullName>
    </recommendedName>
</protein>
<sequence>MSYSNQFYEAINSGAKQSARALLPHLSRITAIQSVADFGCGQGAWLAVWKELGVTEICGVDGDYVDRAELLIPSAAFQSADVSKRVDLNRRFDLVQSFEVAEHLPHFAAAQFVENLTSHSDFVAFSAAVPGQLGVHHVNEKPYHYWQHHFADQGYLMLDCVRPHIHNQCDVEWWYRYNTFLFVKHSRIAALPAEVRATKVPIGAPIRDYASSTIRLGRQVTRWFPRWLSTRIANASFVSKAKRSA</sequence>
<organism evidence="1 2">
    <name type="scientific">Pirellula staleyi (strain ATCC 27377 / DSM 6068 / ICPB 4128)</name>
    <name type="common">Pirella staleyi</name>
    <dbReference type="NCBI Taxonomy" id="530564"/>
    <lineage>
        <taxon>Bacteria</taxon>
        <taxon>Pseudomonadati</taxon>
        <taxon>Planctomycetota</taxon>
        <taxon>Planctomycetia</taxon>
        <taxon>Pirellulales</taxon>
        <taxon>Pirellulaceae</taxon>
        <taxon>Pirellula</taxon>
    </lineage>
</organism>
<dbReference type="AlphaFoldDB" id="D2QWT4"/>
<dbReference type="HOGENOM" id="CLU_082393_0_0_0"/>
<dbReference type="OrthoDB" id="9791837at2"/>
<evidence type="ECO:0000313" key="1">
    <source>
        <dbReference type="EMBL" id="ADB16038.1"/>
    </source>
</evidence>
<gene>
    <name evidence="1" type="ordered locus">Psta_1361</name>
</gene>
<dbReference type="InterPro" id="IPR029063">
    <property type="entry name" value="SAM-dependent_MTases_sf"/>
</dbReference>
<dbReference type="STRING" id="530564.Psta_1361"/>
<dbReference type="Gene3D" id="3.40.50.150">
    <property type="entry name" value="Vaccinia Virus protein VP39"/>
    <property type="match status" value="1"/>
</dbReference>
<dbReference type="Pfam" id="PF13489">
    <property type="entry name" value="Methyltransf_23"/>
    <property type="match status" value="1"/>
</dbReference>